<gene>
    <name evidence="2" type="ORF">GUITHDRAFT_103379</name>
</gene>
<evidence type="ECO:0008006" key="5">
    <source>
        <dbReference type="Google" id="ProtNLM"/>
    </source>
</evidence>
<feature type="coiled-coil region" evidence="1">
    <location>
        <begin position="31"/>
        <end position="81"/>
    </location>
</feature>
<dbReference type="Proteomes" id="UP000011087">
    <property type="component" value="Unassembled WGS sequence"/>
</dbReference>
<reference evidence="2 4" key="1">
    <citation type="journal article" date="2012" name="Nature">
        <title>Algal genomes reveal evolutionary mosaicism and the fate of nucleomorphs.</title>
        <authorList>
            <consortium name="DOE Joint Genome Institute"/>
            <person name="Curtis B.A."/>
            <person name="Tanifuji G."/>
            <person name="Burki F."/>
            <person name="Gruber A."/>
            <person name="Irimia M."/>
            <person name="Maruyama S."/>
            <person name="Arias M.C."/>
            <person name="Ball S.G."/>
            <person name="Gile G.H."/>
            <person name="Hirakawa Y."/>
            <person name="Hopkins J.F."/>
            <person name="Kuo A."/>
            <person name="Rensing S.A."/>
            <person name="Schmutz J."/>
            <person name="Symeonidi A."/>
            <person name="Elias M."/>
            <person name="Eveleigh R.J."/>
            <person name="Herman E.K."/>
            <person name="Klute M.J."/>
            <person name="Nakayama T."/>
            <person name="Obornik M."/>
            <person name="Reyes-Prieto A."/>
            <person name="Armbrust E.V."/>
            <person name="Aves S.J."/>
            <person name="Beiko R.G."/>
            <person name="Coutinho P."/>
            <person name="Dacks J.B."/>
            <person name="Durnford D.G."/>
            <person name="Fast N.M."/>
            <person name="Green B.R."/>
            <person name="Grisdale C.J."/>
            <person name="Hempel F."/>
            <person name="Henrissat B."/>
            <person name="Hoppner M.P."/>
            <person name="Ishida K."/>
            <person name="Kim E."/>
            <person name="Koreny L."/>
            <person name="Kroth P.G."/>
            <person name="Liu Y."/>
            <person name="Malik S.B."/>
            <person name="Maier U.G."/>
            <person name="McRose D."/>
            <person name="Mock T."/>
            <person name="Neilson J.A."/>
            <person name="Onodera N.T."/>
            <person name="Poole A.M."/>
            <person name="Pritham E.J."/>
            <person name="Richards T.A."/>
            <person name="Rocap G."/>
            <person name="Roy S.W."/>
            <person name="Sarai C."/>
            <person name="Schaack S."/>
            <person name="Shirato S."/>
            <person name="Slamovits C.H."/>
            <person name="Spencer D.F."/>
            <person name="Suzuki S."/>
            <person name="Worden A.Z."/>
            <person name="Zauner S."/>
            <person name="Barry K."/>
            <person name="Bell C."/>
            <person name="Bharti A.K."/>
            <person name="Crow J.A."/>
            <person name="Grimwood J."/>
            <person name="Kramer R."/>
            <person name="Lindquist E."/>
            <person name="Lucas S."/>
            <person name="Salamov A."/>
            <person name="McFadden G.I."/>
            <person name="Lane C.E."/>
            <person name="Keeling P.J."/>
            <person name="Gray M.W."/>
            <person name="Grigoriev I.V."/>
            <person name="Archibald J.M."/>
        </authorList>
    </citation>
    <scope>NUCLEOTIDE SEQUENCE</scope>
    <source>
        <strain evidence="2 4">CCMP2712</strain>
    </source>
</reference>
<reference evidence="3" key="3">
    <citation type="submission" date="2015-06" db="UniProtKB">
        <authorList>
            <consortium name="EnsemblProtists"/>
        </authorList>
    </citation>
    <scope>IDENTIFICATION</scope>
</reference>
<dbReference type="GeneID" id="17307378"/>
<proteinExistence type="predicted"/>
<dbReference type="RefSeq" id="XP_005837769.1">
    <property type="nucleotide sequence ID" value="XM_005837712.1"/>
</dbReference>
<sequence>MSSLELSSLVQALQEIDEGEKISELLESAENARSSRNLEDASKLIKQALDQSLEFFPGGSKDQLLVQLDGTQEKIEALLDSDVTLESALDILVMRSQLLLMSAELNMDSGSFAAAMSELDEAQSISEKLSDEVAAARCIRTRGMLLLMRREIHAAEEALLRAVALCKSAGDMQEEVETLKLLLRLHRDRPKMFDRCCELYHQMLEALQAAGNMLEVNKTLLELGQFRLKKHLADTEGGSELEFAELEMTDLDLQGALSFFEGEESDNEDCLAEALIATGTVKMLLGDQAASIDALERARALYERQGDEDGERRASDLLHQVRKIMDKVDSTSVTPVS</sequence>
<accession>L1JRA0</accession>
<dbReference type="PaxDb" id="55529-EKX50789"/>
<evidence type="ECO:0000313" key="4">
    <source>
        <dbReference type="Proteomes" id="UP000011087"/>
    </source>
</evidence>
<dbReference type="SUPFAM" id="SSF48452">
    <property type="entry name" value="TPR-like"/>
    <property type="match status" value="1"/>
</dbReference>
<evidence type="ECO:0000313" key="3">
    <source>
        <dbReference type="EnsemblProtists" id="EKX50789"/>
    </source>
</evidence>
<organism evidence="2">
    <name type="scientific">Guillardia theta (strain CCMP2712)</name>
    <name type="common">Cryptophyte</name>
    <dbReference type="NCBI Taxonomy" id="905079"/>
    <lineage>
        <taxon>Eukaryota</taxon>
        <taxon>Cryptophyceae</taxon>
        <taxon>Pyrenomonadales</taxon>
        <taxon>Geminigeraceae</taxon>
        <taxon>Guillardia</taxon>
    </lineage>
</organism>
<evidence type="ECO:0000313" key="2">
    <source>
        <dbReference type="EMBL" id="EKX50789.1"/>
    </source>
</evidence>
<dbReference type="Gene3D" id="1.25.40.10">
    <property type="entry name" value="Tetratricopeptide repeat domain"/>
    <property type="match status" value="1"/>
</dbReference>
<dbReference type="InterPro" id="IPR011990">
    <property type="entry name" value="TPR-like_helical_dom_sf"/>
</dbReference>
<dbReference type="HOGENOM" id="CLU_824985_0_0_1"/>
<dbReference type="KEGG" id="gtt:GUITHDRAFT_103379"/>
<reference evidence="4" key="2">
    <citation type="submission" date="2012-11" db="EMBL/GenBank/DDBJ databases">
        <authorList>
            <person name="Kuo A."/>
            <person name="Curtis B.A."/>
            <person name="Tanifuji G."/>
            <person name="Burki F."/>
            <person name="Gruber A."/>
            <person name="Irimia M."/>
            <person name="Maruyama S."/>
            <person name="Arias M.C."/>
            <person name="Ball S.G."/>
            <person name="Gile G.H."/>
            <person name="Hirakawa Y."/>
            <person name="Hopkins J.F."/>
            <person name="Rensing S.A."/>
            <person name="Schmutz J."/>
            <person name="Symeonidi A."/>
            <person name="Elias M."/>
            <person name="Eveleigh R.J."/>
            <person name="Herman E.K."/>
            <person name="Klute M.J."/>
            <person name="Nakayama T."/>
            <person name="Obornik M."/>
            <person name="Reyes-Prieto A."/>
            <person name="Armbrust E.V."/>
            <person name="Aves S.J."/>
            <person name="Beiko R.G."/>
            <person name="Coutinho P."/>
            <person name="Dacks J.B."/>
            <person name="Durnford D.G."/>
            <person name="Fast N.M."/>
            <person name="Green B.R."/>
            <person name="Grisdale C."/>
            <person name="Hempe F."/>
            <person name="Henrissat B."/>
            <person name="Hoppner M.P."/>
            <person name="Ishida K.-I."/>
            <person name="Kim E."/>
            <person name="Koreny L."/>
            <person name="Kroth P.G."/>
            <person name="Liu Y."/>
            <person name="Malik S.-B."/>
            <person name="Maier U.G."/>
            <person name="McRose D."/>
            <person name="Mock T."/>
            <person name="Neilson J.A."/>
            <person name="Onodera N.T."/>
            <person name="Poole A.M."/>
            <person name="Pritham E.J."/>
            <person name="Richards T.A."/>
            <person name="Rocap G."/>
            <person name="Roy S.W."/>
            <person name="Sarai C."/>
            <person name="Schaack S."/>
            <person name="Shirato S."/>
            <person name="Slamovits C.H."/>
            <person name="Spencer D.F."/>
            <person name="Suzuki S."/>
            <person name="Worden A.Z."/>
            <person name="Zauner S."/>
            <person name="Barry K."/>
            <person name="Bell C."/>
            <person name="Bharti A.K."/>
            <person name="Crow J.A."/>
            <person name="Grimwood J."/>
            <person name="Kramer R."/>
            <person name="Lindquist E."/>
            <person name="Lucas S."/>
            <person name="Salamov A."/>
            <person name="McFadden G.I."/>
            <person name="Lane C.E."/>
            <person name="Keeling P.J."/>
            <person name="Gray M.W."/>
            <person name="Grigoriev I.V."/>
            <person name="Archibald J.M."/>
        </authorList>
    </citation>
    <scope>NUCLEOTIDE SEQUENCE</scope>
    <source>
        <strain evidence="4">CCMP2712</strain>
    </source>
</reference>
<keyword evidence="1" id="KW-0175">Coiled coil</keyword>
<evidence type="ECO:0000256" key="1">
    <source>
        <dbReference type="SAM" id="Coils"/>
    </source>
</evidence>
<dbReference type="EnsemblProtists" id="EKX50789">
    <property type="protein sequence ID" value="EKX50789"/>
    <property type="gene ID" value="GUITHDRAFT_103379"/>
</dbReference>
<dbReference type="EMBL" id="JH992977">
    <property type="protein sequence ID" value="EKX50789.1"/>
    <property type="molecule type" value="Genomic_DNA"/>
</dbReference>
<keyword evidence="4" id="KW-1185">Reference proteome</keyword>
<name>L1JRA0_GUITC</name>
<dbReference type="AlphaFoldDB" id="L1JRA0"/>
<protein>
    <recommendedName>
        <fullName evidence="5">MalT-like TPR region domain-containing protein</fullName>
    </recommendedName>
</protein>